<dbReference type="InterPro" id="IPR025832">
    <property type="entry name" value="GxGYxYP_C"/>
</dbReference>
<evidence type="ECO:0000313" key="4">
    <source>
        <dbReference type="Proteomes" id="UP001057877"/>
    </source>
</evidence>
<feature type="region of interest" description="Disordered" evidence="1">
    <location>
        <begin position="930"/>
        <end position="955"/>
    </location>
</feature>
<accession>A0ABY5S858</accession>
<dbReference type="Proteomes" id="UP001057877">
    <property type="component" value="Chromosome"/>
</dbReference>
<dbReference type="RefSeq" id="WP_258385852.1">
    <property type="nucleotide sequence ID" value="NZ_CP091430.1"/>
</dbReference>
<dbReference type="Gene3D" id="3.20.20.490">
    <property type="entry name" value="GxGYxYP glycoside hydrolase, C-terminal domain"/>
    <property type="match status" value="1"/>
</dbReference>
<sequence length="1082" mass="120275">MRTSMKTLVSLCLLLSVFYGHGLVRIGQPEEAEAKGKNDKLYIYNLNELIQSTPDMHEGDNLTAYAYDFVKMAAALQGIANRNEKGDKIYYIFQTVNEIQNPKSFQPDQYWLDKLDDPNQYLSRYDQVQVATDRFYKDLFKDFRKRVKGLVLWTDSIPATSNVASTIAGVQDYLPVRKGGELHKELKRNLPNVPEIDLERKFAGSYTTIPETDIPATGSKKNDVYLWAKAKYIDTGKVNPRYVTYAVDAYSKRKDSKGGLLYEHDLYNRMLINSDYYTANKGFFVDLSPLSDRAPDDDPSQPVGTDVDTFHQIFSSLREKAGTDVITVGGFSAWHIKYSDQADPSQPHPINAEWGMVDLISEYYAQLDADAPGLMGYANASVFRHIPLNTLKQSNDKGDNGKEFDPTKTYVAFYMGDFDSAAWSSAILPALWDNPGRGEMPLGWAVVPNLSKRAPHVYNYLYGSATGNDYFISGDNGAGYLNAIRLPSEYLSQWREYNKQQFQQFDLSIAGFVITDFSPNLPAWLQKEYVHFAPDGVGINSGPEQPFVGTTPFIKVIDMINGHSPADANKVEEGLYRHLNGNPSQKFWFFRTILADPDKLVQGVRQLQAAHPELNLEVVDPYTYYRFYRESVMANKNTDILGADFNTAGNVEELAYLYQNNGSSIDVNHRFADGHSSWSYEFDLADDVNNATVILDIENHYVISGSKDGETWTTLATADGRAPRGMVKLDISPLLVDNPTKTVYLKFNDGSTNDGWGPSLYHVTLSTSVNITEATFDTNGSADEWLYLTENNGSSIENDHRVTGQTGSFTYKFDMADHVTGGSVRLDIAHDYVVSGSSDNATWTPLKEAGENADRGIVSLDLTPLLQNNPSKTVYLKISDGAGDNARGASLWQLTLTTKSGDSLFYSGFEPGETEPDWLDSIDPAAGRLNVTGYGGTASPEGSPRSGEQSLGGNSAFRYAGRDNSSSASFAYFRVFDVDIPVDATTKLSYWFYPEQDLGRHVMVDLIFTDGSTLRDSGAVDQNGIRMHPSTPRGSIGKWNYVRSNIGQWLNGKTIDRILVGFDTGPGTGDYKGYIDDITIGK</sequence>
<dbReference type="Gene3D" id="2.60.120.260">
    <property type="entry name" value="Galactose-binding domain-like"/>
    <property type="match status" value="1"/>
</dbReference>
<proteinExistence type="predicted"/>
<dbReference type="Pfam" id="PF14323">
    <property type="entry name" value="GxGYxYP_C"/>
    <property type="match status" value="1"/>
</dbReference>
<organism evidence="3 4">
    <name type="scientific">Paenibacillus spongiae</name>
    <dbReference type="NCBI Taxonomy" id="2909671"/>
    <lineage>
        <taxon>Bacteria</taxon>
        <taxon>Bacillati</taxon>
        <taxon>Bacillota</taxon>
        <taxon>Bacilli</taxon>
        <taxon>Bacillales</taxon>
        <taxon>Paenibacillaceae</taxon>
        <taxon>Paenibacillus</taxon>
    </lineage>
</organism>
<evidence type="ECO:0000259" key="2">
    <source>
        <dbReference type="Pfam" id="PF14323"/>
    </source>
</evidence>
<name>A0ABY5S858_9BACL</name>
<keyword evidence="4" id="KW-1185">Reference proteome</keyword>
<gene>
    <name evidence="3" type="ORF">L1F29_30890</name>
</gene>
<dbReference type="PANTHER" id="PTHR37321:SF1">
    <property type="entry name" value="EXPORTED PROTEIN"/>
    <property type="match status" value="1"/>
</dbReference>
<reference evidence="3" key="1">
    <citation type="submission" date="2022-01" db="EMBL/GenBank/DDBJ databases">
        <title>Paenibacillus spongiae sp. nov., isolated from marine sponge.</title>
        <authorList>
            <person name="Li Z."/>
            <person name="Zhang M."/>
        </authorList>
    </citation>
    <scope>NUCLEOTIDE SEQUENCE</scope>
    <source>
        <strain evidence="3">PHS-Z3</strain>
    </source>
</reference>
<feature type="domain" description="GxGYxYP putative glycoside hydrolase C-terminal" evidence="2">
    <location>
        <begin position="408"/>
        <end position="626"/>
    </location>
</feature>
<dbReference type="InterPro" id="IPR038410">
    <property type="entry name" value="GxGYxYP_C_sf"/>
</dbReference>
<protein>
    <recommendedName>
        <fullName evidence="2">GxGYxYP putative glycoside hydrolase C-terminal domain-containing protein</fullName>
    </recommendedName>
</protein>
<evidence type="ECO:0000256" key="1">
    <source>
        <dbReference type="SAM" id="MobiDB-lite"/>
    </source>
</evidence>
<dbReference type="PANTHER" id="PTHR37321">
    <property type="entry name" value="EXPORTED PROTEIN-RELATED"/>
    <property type="match status" value="1"/>
</dbReference>
<dbReference type="EMBL" id="CP091430">
    <property type="protein sequence ID" value="UVI29765.1"/>
    <property type="molecule type" value="Genomic_DNA"/>
</dbReference>
<evidence type="ECO:0000313" key="3">
    <source>
        <dbReference type="EMBL" id="UVI29765.1"/>
    </source>
</evidence>